<accession>A0A1Z4LXM1</accession>
<sequence>MLKLTYTENSFYLELLTESVEEWIQARVILTLRVGQSLCVEPSTASFLLPVDLPGLAKLHTQVEQENNHEVIELYACDTEFLEVSLRGYWLSVNAKSISGGFVTTMSHNTECFLHKLWLEARKSASFAIE</sequence>
<dbReference type="EMBL" id="AP018227">
    <property type="protein sequence ID" value="BAY85828.1"/>
    <property type="molecule type" value="Genomic_DNA"/>
</dbReference>
<organism evidence="1 2">
    <name type="scientific">Calothrix parasitica NIES-267</name>
    <dbReference type="NCBI Taxonomy" id="1973488"/>
    <lineage>
        <taxon>Bacteria</taxon>
        <taxon>Bacillati</taxon>
        <taxon>Cyanobacteriota</taxon>
        <taxon>Cyanophyceae</taxon>
        <taxon>Nostocales</taxon>
        <taxon>Calotrichaceae</taxon>
        <taxon>Calothrix</taxon>
    </lineage>
</organism>
<reference evidence="1 2" key="1">
    <citation type="submission" date="2017-06" db="EMBL/GenBank/DDBJ databases">
        <title>Genome sequencing of cyanobaciteial culture collection at National Institute for Environmental Studies (NIES).</title>
        <authorList>
            <person name="Hirose Y."/>
            <person name="Shimura Y."/>
            <person name="Fujisawa T."/>
            <person name="Nakamura Y."/>
            <person name="Kawachi M."/>
        </authorList>
    </citation>
    <scope>NUCLEOTIDE SEQUENCE [LARGE SCALE GENOMIC DNA]</scope>
    <source>
        <strain evidence="1 2">NIES-267</strain>
    </source>
</reference>
<dbReference type="AlphaFoldDB" id="A0A1Z4LXM1"/>
<dbReference type="InterPro" id="IPR054664">
    <property type="entry name" value="Alr0857-like"/>
</dbReference>
<protein>
    <submittedName>
        <fullName evidence="1">Uncharacterized protein</fullName>
    </submittedName>
</protein>
<gene>
    <name evidence="1" type="ORF">NIES267_53330</name>
</gene>
<name>A0A1Z4LXM1_9CYAN</name>
<proteinExistence type="predicted"/>
<dbReference type="Proteomes" id="UP000218418">
    <property type="component" value="Chromosome"/>
</dbReference>
<keyword evidence="2" id="KW-1185">Reference proteome</keyword>
<evidence type="ECO:0000313" key="1">
    <source>
        <dbReference type="EMBL" id="BAY85828.1"/>
    </source>
</evidence>
<evidence type="ECO:0000313" key="2">
    <source>
        <dbReference type="Proteomes" id="UP000218418"/>
    </source>
</evidence>
<dbReference type="NCBIfam" id="NF045647">
    <property type="entry name" value="alr0857_fam"/>
    <property type="match status" value="1"/>
</dbReference>
<dbReference type="OrthoDB" id="530474at2"/>